<dbReference type="HAMAP" id="MF_01820">
    <property type="entry name" value="GTPase_RsgA"/>
    <property type="match status" value="1"/>
</dbReference>
<feature type="binding site" evidence="3">
    <location>
        <position position="356"/>
    </location>
    <ligand>
        <name>Zn(2+)</name>
        <dbReference type="ChEBI" id="CHEBI:29105"/>
    </ligand>
</feature>
<feature type="compositionally biased region" description="Basic and acidic residues" evidence="4">
    <location>
        <begin position="42"/>
        <end position="59"/>
    </location>
</feature>
<evidence type="ECO:0000256" key="4">
    <source>
        <dbReference type="SAM" id="MobiDB-lite"/>
    </source>
</evidence>
<dbReference type="Gene3D" id="3.40.50.300">
    <property type="entry name" value="P-loop containing nucleotide triphosphate hydrolases"/>
    <property type="match status" value="1"/>
</dbReference>
<feature type="compositionally biased region" description="Basic residues" evidence="4">
    <location>
        <begin position="32"/>
        <end position="41"/>
    </location>
</feature>
<dbReference type="eggNOG" id="COG1162">
    <property type="taxonomic scope" value="Bacteria"/>
</dbReference>
<dbReference type="EC" id="3.6.1.-" evidence="3"/>
<evidence type="ECO:0000259" key="5">
    <source>
        <dbReference type="PROSITE" id="PS50936"/>
    </source>
</evidence>
<dbReference type="CDD" id="cd01854">
    <property type="entry name" value="YjeQ_EngC"/>
    <property type="match status" value="1"/>
</dbReference>
<name>A6DJW3_9BACT</name>
<dbReference type="AlphaFoldDB" id="A6DJW3"/>
<feature type="domain" description="CP-type G" evidence="6">
    <location>
        <begin position="171"/>
        <end position="333"/>
    </location>
</feature>
<dbReference type="GO" id="GO:0046872">
    <property type="term" value="F:metal ion binding"/>
    <property type="evidence" value="ECO:0007669"/>
    <property type="project" value="UniProtKB-KW"/>
</dbReference>
<dbReference type="InterPro" id="IPR030378">
    <property type="entry name" value="G_CP_dom"/>
</dbReference>
<dbReference type="GO" id="GO:0005737">
    <property type="term" value="C:cytoplasm"/>
    <property type="evidence" value="ECO:0007669"/>
    <property type="project" value="UniProtKB-SubCell"/>
</dbReference>
<sequence>MAKKKKQKQNHAERFENLSEEQKMEILSSAARLRKAHKMKKSDRGDWKRNLERGRDHSGKKASRMAKQKPDALEDWTRKAMELADSMNTLEKESERELFEGVVKSISRGGGILRGAHGEITFFLKSELAMLQKTGVSVGEEVYYSMKDDGSALVERIAKRKSIFSRPDPLRPKIERVIAVNIDYVCMVSSLDSPVFNPFFIDRVLIGARQSGAEFVLCLNKMDLEVEDKEQVLKELDYYRQLGVSIFEVSAHDEQGIDDLKLFLKGKKSVFVGTSGVGKSSLLNAISPDLDIKTQETREKAGGRGRHTTVMSTFHYLEDDDLYIIDTPGFREFNLMEISKDELKFYFPEFDGLESCKFSNCQHIHEVGCVVLDALDNGDIYERRYDSYLRILDTLPKSET</sequence>
<dbReference type="PANTHER" id="PTHR32120">
    <property type="entry name" value="SMALL RIBOSOMAL SUBUNIT BIOGENESIS GTPASE RSGA"/>
    <property type="match status" value="1"/>
</dbReference>
<dbReference type="GO" id="GO:0019843">
    <property type="term" value="F:rRNA binding"/>
    <property type="evidence" value="ECO:0007669"/>
    <property type="project" value="UniProtKB-KW"/>
</dbReference>
<keyword evidence="3" id="KW-0479">Metal-binding</keyword>
<dbReference type="OrthoDB" id="9809485at2"/>
<feature type="binding site" evidence="3">
    <location>
        <position position="369"/>
    </location>
    <ligand>
        <name>Zn(2+)</name>
        <dbReference type="ChEBI" id="CHEBI:29105"/>
    </ligand>
</feature>
<keyword evidence="3" id="KW-0378">Hydrolase</keyword>
<comment type="similarity">
    <text evidence="3">Belongs to the TRAFAC class YlqF/YawG GTPase family. RsgA subfamily.</text>
</comment>
<accession>A6DJW3</accession>
<feature type="binding site" evidence="3">
    <location>
        <position position="361"/>
    </location>
    <ligand>
        <name>Zn(2+)</name>
        <dbReference type="ChEBI" id="CHEBI:29105"/>
    </ligand>
</feature>
<reference evidence="7 8" key="1">
    <citation type="journal article" date="2010" name="J. Bacteriol.">
        <title>Genome sequence of Lentisphaera araneosa HTCC2155T, the type species of the order Lentisphaerales in the phylum Lentisphaerae.</title>
        <authorList>
            <person name="Thrash J.C."/>
            <person name="Cho J.C."/>
            <person name="Vergin K.L."/>
            <person name="Morris R.M."/>
            <person name="Giovannoni S.J."/>
        </authorList>
    </citation>
    <scope>NUCLEOTIDE SEQUENCE [LARGE SCALE GENOMIC DNA]</scope>
    <source>
        <strain evidence="7 8">HTCC2155</strain>
    </source>
</reference>
<comment type="cofactor">
    <cofactor evidence="3">
        <name>Zn(2+)</name>
        <dbReference type="ChEBI" id="CHEBI:29105"/>
    </cofactor>
    <text evidence="3">Binds 1 zinc ion per subunit.</text>
</comment>
<proteinExistence type="inferred from homology"/>
<dbReference type="Pfam" id="PF03193">
    <property type="entry name" value="RsgA_GTPase"/>
    <property type="match status" value="1"/>
</dbReference>
<feature type="domain" description="EngC GTPase" evidence="5">
    <location>
        <begin position="180"/>
        <end position="331"/>
    </location>
</feature>
<feature type="binding site" evidence="3">
    <location>
        <position position="363"/>
    </location>
    <ligand>
        <name>Zn(2+)</name>
        <dbReference type="ChEBI" id="CHEBI:29105"/>
    </ligand>
</feature>
<dbReference type="Proteomes" id="UP000004947">
    <property type="component" value="Unassembled WGS sequence"/>
</dbReference>
<dbReference type="GO" id="GO:0003924">
    <property type="term" value="F:GTPase activity"/>
    <property type="evidence" value="ECO:0007669"/>
    <property type="project" value="UniProtKB-UniRule"/>
</dbReference>
<evidence type="ECO:0000313" key="7">
    <source>
        <dbReference type="EMBL" id="EDM28187.1"/>
    </source>
</evidence>
<feature type="binding site" evidence="3">
    <location>
        <begin position="220"/>
        <end position="223"/>
    </location>
    <ligand>
        <name>GTP</name>
        <dbReference type="ChEBI" id="CHEBI:37565"/>
    </ligand>
</feature>
<comment type="subcellular location">
    <subcellularLocation>
        <location evidence="3">Cytoplasm</location>
    </subcellularLocation>
</comment>
<organism evidence="7 8">
    <name type="scientific">Lentisphaera araneosa HTCC2155</name>
    <dbReference type="NCBI Taxonomy" id="313628"/>
    <lineage>
        <taxon>Bacteria</taxon>
        <taxon>Pseudomonadati</taxon>
        <taxon>Lentisphaerota</taxon>
        <taxon>Lentisphaeria</taxon>
        <taxon>Lentisphaerales</taxon>
        <taxon>Lentisphaeraceae</taxon>
        <taxon>Lentisphaera</taxon>
    </lineage>
</organism>
<keyword evidence="2 3" id="KW-0342">GTP-binding</keyword>
<keyword evidence="1 3" id="KW-0547">Nucleotide-binding</keyword>
<comment type="caution">
    <text evidence="7">The sequence shown here is derived from an EMBL/GenBank/DDBJ whole genome shotgun (WGS) entry which is preliminary data.</text>
</comment>
<dbReference type="RefSeq" id="WP_007278179.1">
    <property type="nucleotide sequence ID" value="NZ_ABCK01000006.1"/>
</dbReference>
<feature type="region of interest" description="Disordered" evidence="4">
    <location>
        <begin position="1"/>
        <end position="73"/>
    </location>
</feature>
<dbReference type="STRING" id="313628.LNTAR_12561"/>
<keyword evidence="3" id="KW-0862">Zinc</keyword>
<dbReference type="GO" id="GO:0005525">
    <property type="term" value="F:GTP binding"/>
    <property type="evidence" value="ECO:0007669"/>
    <property type="project" value="UniProtKB-UniRule"/>
</dbReference>
<dbReference type="SUPFAM" id="SSF52540">
    <property type="entry name" value="P-loop containing nucleoside triphosphate hydrolases"/>
    <property type="match status" value="1"/>
</dbReference>
<comment type="subunit">
    <text evidence="3">Monomer. Associates with 30S ribosomal subunit, binds 16S rRNA.</text>
</comment>
<comment type="function">
    <text evidence="3">One of several proteins that assist in the late maturation steps of the functional core of the 30S ribosomal subunit. Helps release RbfA from mature subunits. May play a role in the assembly of ribosomal proteins into the subunit. Circularly permuted GTPase that catalyzes slow GTP hydrolysis, GTPase activity is stimulated by the 30S ribosomal subunit.</text>
</comment>
<keyword evidence="3" id="KW-0699">rRNA-binding</keyword>
<dbReference type="EMBL" id="ABCK01000006">
    <property type="protein sequence ID" value="EDM28187.1"/>
    <property type="molecule type" value="Genomic_DNA"/>
</dbReference>
<dbReference type="InterPro" id="IPR010914">
    <property type="entry name" value="RsgA_GTPase_dom"/>
</dbReference>
<dbReference type="PROSITE" id="PS51721">
    <property type="entry name" value="G_CP"/>
    <property type="match status" value="1"/>
</dbReference>
<keyword evidence="8" id="KW-1185">Reference proteome</keyword>
<feature type="binding site" evidence="3">
    <location>
        <begin position="273"/>
        <end position="281"/>
    </location>
    <ligand>
        <name>GTP</name>
        <dbReference type="ChEBI" id="CHEBI:37565"/>
    </ligand>
</feature>
<evidence type="ECO:0000256" key="2">
    <source>
        <dbReference type="ARBA" id="ARBA00023134"/>
    </source>
</evidence>
<feature type="compositionally biased region" description="Basic and acidic residues" evidence="4">
    <location>
        <begin position="10"/>
        <end position="24"/>
    </location>
</feature>
<dbReference type="Gene3D" id="1.10.40.50">
    <property type="entry name" value="Probable gtpase engc, domain 3"/>
    <property type="match status" value="1"/>
</dbReference>
<evidence type="ECO:0000259" key="6">
    <source>
        <dbReference type="PROSITE" id="PS51721"/>
    </source>
</evidence>
<evidence type="ECO:0000256" key="3">
    <source>
        <dbReference type="HAMAP-Rule" id="MF_01820"/>
    </source>
</evidence>
<dbReference type="InterPro" id="IPR004881">
    <property type="entry name" value="Ribosome_biogen_GTPase_RsgA"/>
</dbReference>
<dbReference type="PROSITE" id="PS50936">
    <property type="entry name" value="ENGC_GTPASE"/>
    <property type="match status" value="1"/>
</dbReference>
<dbReference type="InterPro" id="IPR027417">
    <property type="entry name" value="P-loop_NTPase"/>
</dbReference>
<keyword evidence="3" id="KW-0963">Cytoplasm</keyword>
<gene>
    <name evidence="3" type="primary">rsgA</name>
    <name evidence="7" type="ORF">LNTAR_12561</name>
</gene>
<protein>
    <recommendedName>
        <fullName evidence="3">Small ribosomal subunit biogenesis GTPase RsgA</fullName>
        <ecNumber evidence="3">3.6.1.-</ecNumber>
    </recommendedName>
</protein>
<evidence type="ECO:0000256" key="1">
    <source>
        <dbReference type="ARBA" id="ARBA00022741"/>
    </source>
</evidence>
<dbReference type="NCBIfam" id="TIGR00157">
    <property type="entry name" value="ribosome small subunit-dependent GTPase A"/>
    <property type="match status" value="1"/>
</dbReference>
<dbReference type="GO" id="GO:0042274">
    <property type="term" value="P:ribosomal small subunit biogenesis"/>
    <property type="evidence" value="ECO:0007669"/>
    <property type="project" value="UniProtKB-UniRule"/>
</dbReference>
<keyword evidence="3" id="KW-0694">RNA-binding</keyword>
<evidence type="ECO:0000313" key="8">
    <source>
        <dbReference type="Proteomes" id="UP000004947"/>
    </source>
</evidence>
<dbReference type="PANTHER" id="PTHR32120:SF11">
    <property type="entry name" value="SMALL RIBOSOMAL SUBUNIT BIOGENESIS GTPASE RSGA 1, MITOCHONDRIAL-RELATED"/>
    <property type="match status" value="1"/>
</dbReference>
<keyword evidence="3" id="KW-0690">Ribosome biogenesis</keyword>